<name>A0ABQ9E3B0_TEGGR</name>
<evidence type="ECO:0000313" key="2">
    <source>
        <dbReference type="Proteomes" id="UP001217089"/>
    </source>
</evidence>
<organism evidence="1 2">
    <name type="scientific">Tegillarca granosa</name>
    <name type="common">Malaysian cockle</name>
    <name type="synonym">Anadara granosa</name>
    <dbReference type="NCBI Taxonomy" id="220873"/>
    <lineage>
        <taxon>Eukaryota</taxon>
        <taxon>Metazoa</taxon>
        <taxon>Spiralia</taxon>
        <taxon>Lophotrochozoa</taxon>
        <taxon>Mollusca</taxon>
        <taxon>Bivalvia</taxon>
        <taxon>Autobranchia</taxon>
        <taxon>Pteriomorphia</taxon>
        <taxon>Arcoida</taxon>
        <taxon>Arcoidea</taxon>
        <taxon>Arcidae</taxon>
        <taxon>Tegillarca</taxon>
    </lineage>
</organism>
<sequence>MDKGNTSNLTSWEFRCNFWALKDVKEIENDEERREQFTKIVYTLQKLTQSIFNLPTTTELLEVFGKFEMVINSFTICDGEMQSIGVGVYLGIMN</sequence>
<dbReference type="EMBL" id="JARBDR010000919">
    <property type="protein sequence ID" value="KAJ8299933.1"/>
    <property type="molecule type" value="Genomic_DNA"/>
</dbReference>
<dbReference type="Proteomes" id="UP001217089">
    <property type="component" value="Unassembled WGS sequence"/>
</dbReference>
<keyword evidence="2" id="KW-1185">Reference proteome</keyword>
<protein>
    <submittedName>
        <fullName evidence="1">Uncharacterized protein</fullName>
    </submittedName>
</protein>
<evidence type="ECO:0000313" key="1">
    <source>
        <dbReference type="EMBL" id="KAJ8299933.1"/>
    </source>
</evidence>
<gene>
    <name evidence="1" type="ORF">KUTeg_021452</name>
</gene>
<comment type="caution">
    <text evidence="1">The sequence shown here is derived from an EMBL/GenBank/DDBJ whole genome shotgun (WGS) entry which is preliminary data.</text>
</comment>
<proteinExistence type="predicted"/>
<reference evidence="1 2" key="1">
    <citation type="submission" date="2022-12" db="EMBL/GenBank/DDBJ databases">
        <title>Chromosome-level genome of Tegillarca granosa.</title>
        <authorList>
            <person name="Kim J."/>
        </authorList>
    </citation>
    <scope>NUCLEOTIDE SEQUENCE [LARGE SCALE GENOMIC DNA]</scope>
    <source>
        <strain evidence="1">Teg-2019</strain>
        <tissue evidence="1">Adductor muscle</tissue>
    </source>
</reference>
<accession>A0ABQ9E3B0</accession>